<dbReference type="AlphaFoldDB" id="A0A8X6VPX0"/>
<dbReference type="InterPro" id="IPR006579">
    <property type="entry name" value="Pre_C2HC_dom"/>
</dbReference>
<accession>A0A8X6VPX0</accession>
<proteinExistence type="predicted"/>
<evidence type="ECO:0000313" key="4">
    <source>
        <dbReference type="Proteomes" id="UP000887159"/>
    </source>
</evidence>
<evidence type="ECO:0000313" key="3">
    <source>
        <dbReference type="EMBL" id="GFY15170.1"/>
    </source>
</evidence>
<protein>
    <submittedName>
        <fullName evidence="3">Nucleic-acid-binding protein from transposon X-element</fullName>
    </submittedName>
</protein>
<dbReference type="Pfam" id="PF07530">
    <property type="entry name" value="PRE_C2HC"/>
    <property type="match status" value="1"/>
</dbReference>
<feature type="domain" description="Pre-C2HC" evidence="2">
    <location>
        <begin position="307"/>
        <end position="370"/>
    </location>
</feature>
<feature type="region of interest" description="Disordered" evidence="1">
    <location>
        <begin position="115"/>
        <end position="225"/>
    </location>
</feature>
<gene>
    <name evidence="3" type="primary">ORF1_85</name>
    <name evidence="3" type="ORF">TNCV_1569831</name>
</gene>
<reference evidence="3" key="1">
    <citation type="submission" date="2020-08" db="EMBL/GenBank/DDBJ databases">
        <title>Multicomponent nature underlies the extraordinary mechanical properties of spider dragline silk.</title>
        <authorList>
            <person name="Kono N."/>
            <person name="Nakamura H."/>
            <person name="Mori M."/>
            <person name="Yoshida Y."/>
            <person name="Ohtoshi R."/>
            <person name="Malay A.D."/>
            <person name="Moran D.A.P."/>
            <person name="Tomita M."/>
            <person name="Numata K."/>
            <person name="Arakawa K."/>
        </authorList>
    </citation>
    <scope>NUCLEOTIDE SEQUENCE</scope>
</reference>
<feature type="compositionally biased region" description="Polar residues" evidence="1">
    <location>
        <begin position="129"/>
        <end position="138"/>
    </location>
</feature>
<dbReference type="Proteomes" id="UP000887159">
    <property type="component" value="Unassembled WGS sequence"/>
</dbReference>
<comment type="caution">
    <text evidence="3">The sequence shown here is derived from an EMBL/GenBank/DDBJ whole genome shotgun (WGS) entry which is preliminary data.</text>
</comment>
<sequence length="439" mass="49084">MATANGMDLTQNGIINNVHIPSSPSRFVITDEFIYDNQQSVRELINLSDSYAIWARKLSIVPATSDEYTATSAELGNIHTALLDAKERKNLPLFRLPISIEALGALIKKVEEQRAHLTPVDSTPKETVPSDTTLNSPSKRTLKNLKLKTDKKRLIDDDGFQAPDKRHTAKKIGKKNPSLPPTTSQTSNPAQAPPPPAESSDSEIEDEDAGKSNPTAVGTPKNRIPPIFVNPPDNWCTLISTARQLAPALISKLTGKFLRITVQSDDEYRKLAQFLRHEGVEYKSFMLKSDRLLKLLLHGLPTSTKVEEIRVEIEREGFQIHKISRLQKFKAKAPMPLIYLQLVNDAKADTIFQFTEMFGTQISFERYDNSRNKRPNQCWKCQGFFHSLEVCHLPIKCLKCAGPHEAKNCNRAFEDPLICANCGGEHAANCANMPPFSED</sequence>
<name>A0A8X6VPX0_TRICX</name>
<evidence type="ECO:0000259" key="2">
    <source>
        <dbReference type="Pfam" id="PF07530"/>
    </source>
</evidence>
<dbReference type="EMBL" id="BMAU01021334">
    <property type="protein sequence ID" value="GFY15170.1"/>
    <property type="molecule type" value="Genomic_DNA"/>
</dbReference>
<organism evidence="3 4">
    <name type="scientific">Trichonephila clavipes</name>
    <name type="common">Golden silk orbweaver</name>
    <name type="synonym">Nephila clavipes</name>
    <dbReference type="NCBI Taxonomy" id="2585209"/>
    <lineage>
        <taxon>Eukaryota</taxon>
        <taxon>Metazoa</taxon>
        <taxon>Ecdysozoa</taxon>
        <taxon>Arthropoda</taxon>
        <taxon>Chelicerata</taxon>
        <taxon>Arachnida</taxon>
        <taxon>Araneae</taxon>
        <taxon>Araneomorphae</taxon>
        <taxon>Entelegynae</taxon>
        <taxon>Araneoidea</taxon>
        <taxon>Nephilidae</taxon>
        <taxon>Trichonephila</taxon>
    </lineage>
</organism>
<keyword evidence="4" id="KW-1185">Reference proteome</keyword>
<evidence type="ECO:0000256" key="1">
    <source>
        <dbReference type="SAM" id="MobiDB-lite"/>
    </source>
</evidence>
<feature type="compositionally biased region" description="Basic residues" evidence="1">
    <location>
        <begin position="140"/>
        <end position="151"/>
    </location>
</feature>